<dbReference type="OrthoDB" id="89089at2"/>
<sequence length="152" mass="17218">MPNLFPTQQLESTPDPLLSRDKTAVRFGRSFKFDFEAGEFVLTPNGKVTETQDVEAWLEWCSKALRTARYKYLVYSRNYGQEYEELIGKGLTRAAIESEIKRITEETLKVDPRTAGVKNFTFTWDNGAVYFTCEVSNVRGEIGQISGSVVIG</sequence>
<dbReference type="InterPro" id="IPR020288">
    <property type="entry name" value="Sheath_initiator"/>
</dbReference>
<evidence type="ECO:0000313" key="2">
    <source>
        <dbReference type="Proteomes" id="UP000192569"/>
    </source>
</evidence>
<dbReference type="Proteomes" id="UP000192569">
    <property type="component" value="Chromosome I"/>
</dbReference>
<proteinExistence type="predicted"/>
<dbReference type="STRING" id="698762.SAMN00808754_2034"/>
<protein>
    <recommendedName>
        <fullName evidence="3">DUF2634 domain-containing protein</fullName>
    </recommendedName>
</protein>
<dbReference type="Pfam" id="PF10934">
    <property type="entry name" value="Sheath_initiator"/>
    <property type="match status" value="1"/>
</dbReference>
<dbReference type="AlphaFoldDB" id="A0A1W1VXG0"/>
<accession>A0A1W1VXG0</accession>
<organism evidence="1 2">
    <name type="scientific">Thermanaeromonas toyohensis ToBE</name>
    <dbReference type="NCBI Taxonomy" id="698762"/>
    <lineage>
        <taxon>Bacteria</taxon>
        <taxon>Bacillati</taxon>
        <taxon>Bacillota</taxon>
        <taxon>Clostridia</taxon>
        <taxon>Neomoorellales</taxon>
        <taxon>Neomoorellaceae</taxon>
        <taxon>Thermanaeromonas</taxon>
    </lineage>
</organism>
<gene>
    <name evidence="1" type="ORF">SAMN00808754_2034</name>
</gene>
<evidence type="ECO:0000313" key="1">
    <source>
        <dbReference type="EMBL" id="SMB97933.1"/>
    </source>
</evidence>
<name>A0A1W1VXG0_9FIRM</name>
<reference evidence="1 2" key="1">
    <citation type="submission" date="2017-04" db="EMBL/GenBank/DDBJ databases">
        <authorList>
            <person name="Afonso C.L."/>
            <person name="Miller P.J."/>
            <person name="Scott M.A."/>
            <person name="Spackman E."/>
            <person name="Goraichik I."/>
            <person name="Dimitrov K.M."/>
            <person name="Suarez D.L."/>
            <person name="Swayne D.E."/>
        </authorList>
    </citation>
    <scope>NUCLEOTIDE SEQUENCE [LARGE SCALE GENOMIC DNA]</scope>
    <source>
        <strain evidence="1 2">ToBE</strain>
    </source>
</reference>
<keyword evidence="2" id="KW-1185">Reference proteome</keyword>
<dbReference type="EMBL" id="LT838272">
    <property type="protein sequence ID" value="SMB97933.1"/>
    <property type="molecule type" value="Genomic_DNA"/>
</dbReference>
<evidence type="ECO:0008006" key="3">
    <source>
        <dbReference type="Google" id="ProtNLM"/>
    </source>
</evidence>